<dbReference type="InterPro" id="IPR014867">
    <property type="entry name" value="Spore_coat_CotH_CotH2/3/7"/>
</dbReference>
<protein>
    <recommendedName>
        <fullName evidence="5">Spore coat protein CotH</fullName>
    </recommendedName>
</protein>
<reference evidence="3 4" key="1">
    <citation type="submission" date="2020-08" db="EMBL/GenBank/DDBJ databases">
        <title>Genomic Encyclopedia of Type Strains, Phase IV (KMG-IV): sequencing the most valuable type-strain genomes for metagenomic binning, comparative biology and taxonomic classification.</title>
        <authorList>
            <person name="Goeker M."/>
        </authorList>
    </citation>
    <scope>NUCLEOTIDE SEQUENCE [LARGE SCALE GENOMIC DNA]</scope>
    <source>
        <strain evidence="3 4">DSM 17976</strain>
    </source>
</reference>
<evidence type="ECO:0000313" key="4">
    <source>
        <dbReference type="Proteomes" id="UP000541352"/>
    </source>
</evidence>
<feature type="compositionally biased region" description="Low complexity" evidence="1">
    <location>
        <begin position="88"/>
        <end position="97"/>
    </location>
</feature>
<evidence type="ECO:0000256" key="1">
    <source>
        <dbReference type="SAM" id="MobiDB-lite"/>
    </source>
</evidence>
<evidence type="ECO:0000256" key="2">
    <source>
        <dbReference type="SAM" id="SignalP"/>
    </source>
</evidence>
<feature type="signal peptide" evidence="2">
    <location>
        <begin position="1"/>
        <end position="22"/>
    </location>
</feature>
<proteinExistence type="predicted"/>
<dbReference type="EMBL" id="JACIBY010000005">
    <property type="protein sequence ID" value="MBB3838935.1"/>
    <property type="molecule type" value="Genomic_DNA"/>
</dbReference>
<dbReference type="AlphaFoldDB" id="A0A7W6EQS3"/>
<sequence>MKRTPYLFLLSLLCWISVESMSQNNTSTPKSKSRRPNYEVVFPQNRVNTLEITLTQATWDSIQIDMKKKFGNEFGKGSRFPGPMPRNGASAAAMREGGSMGGGPASFGQSEPNYVVASLKFNGKTWNSVGFRLKGNSTLMMSWGQGIYKLPFRLSFDEFAPKGTAKPSFYGFHELSMSPAANDPSLLHEKVAADLFRQAGIPAAQTAFYRVFINFGEGLKYCGVYTMVEVIDDTMVGTQFGDTKGNIYKPESTFQKFTAVQFEKKNNKKKADYSDVQSFIKALNDSTRLTQPAQWRAHLEATFNVPHFLKYLAINNVIGNWDTYGAMAHNFYLYNSPTKKLTWIPWDNNEAFSSRGGGMPPAAMARNEKRPSESSSGPSEGFFPPPPPMGGNKGGFGGNVSLDLSTVSKQWPLIRYLADDPVYLTQYKNYVKAFTQHLFTTTNMKKLLERQHRLIAPYVEGKEAKPYSQLRDTASFGRSLEQLNEHVVSQTQKVAAFLQKP</sequence>
<name>A0A7W6EQS3_9BACT</name>
<dbReference type="PANTHER" id="PTHR40050">
    <property type="entry name" value="INNER SPORE COAT PROTEIN H"/>
    <property type="match status" value="1"/>
</dbReference>
<organism evidence="3 4">
    <name type="scientific">Runella defluvii</name>
    <dbReference type="NCBI Taxonomy" id="370973"/>
    <lineage>
        <taxon>Bacteria</taxon>
        <taxon>Pseudomonadati</taxon>
        <taxon>Bacteroidota</taxon>
        <taxon>Cytophagia</taxon>
        <taxon>Cytophagales</taxon>
        <taxon>Spirosomataceae</taxon>
        <taxon>Runella</taxon>
    </lineage>
</organism>
<dbReference type="RefSeq" id="WP_183974755.1">
    <property type="nucleotide sequence ID" value="NZ_JACIBY010000005.1"/>
</dbReference>
<feature type="chain" id="PRO_5030920280" description="Spore coat protein CotH" evidence="2">
    <location>
        <begin position="23"/>
        <end position="501"/>
    </location>
</feature>
<dbReference type="Pfam" id="PF08757">
    <property type="entry name" value="CotH"/>
    <property type="match status" value="1"/>
</dbReference>
<feature type="region of interest" description="Disordered" evidence="1">
    <location>
        <begin position="75"/>
        <end position="106"/>
    </location>
</feature>
<comment type="caution">
    <text evidence="3">The sequence shown here is derived from an EMBL/GenBank/DDBJ whole genome shotgun (WGS) entry which is preliminary data.</text>
</comment>
<feature type="compositionally biased region" description="Low complexity" evidence="1">
    <location>
        <begin position="373"/>
        <end position="382"/>
    </location>
</feature>
<keyword evidence="4" id="KW-1185">Reference proteome</keyword>
<evidence type="ECO:0000313" key="3">
    <source>
        <dbReference type="EMBL" id="MBB3838935.1"/>
    </source>
</evidence>
<feature type="region of interest" description="Disordered" evidence="1">
    <location>
        <begin position="355"/>
        <end position="396"/>
    </location>
</feature>
<dbReference type="Proteomes" id="UP000541352">
    <property type="component" value="Unassembled WGS sequence"/>
</dbReference>
<evidence type="ECO:0008006" key="5">
    <source>
        <dbReference type="Google" id="ProtNLM"/>
    </source>
</evidence>
<keyword evidence="2" id="KW-0732">Signal</keyword>
<dbReference type="PANTHER" id="PTHR40050:SF1">
    <property type="entry name" value="INNER SPORE COAT PROTEIN H"/>
    <property type="match status" value="1"/>
</dbReference>
<accession>A0A7W6EQS3</accession>
<gene>
    <name evidence="3" type="ORF">FHS57_002941</name>
</gene>